<evidence type="ECO:0000256" key="1">
    <source>
        <dbReference type="SAM" id="MobiDB-lite"/>
    </source>
</evidence>
<keyword evidence="3" id="KW-1185">Reference proteome</keyword>
<protein>
    <submittedName>
        <fullName evidence="2">Uncharacterized protein</fullName>
    </submittedName>
</protein>
<feature type="compositionally biased region" description="Gly residues" evidence="1">
    <location>
        <begin position="317"/>
        <end position="326"/>
    </location>
</feature>
<reference evidence="2 3" key="1">
    <citation type="submission" date="2018-02" db="EMBL/GenBank/DDBJ databases">
        <title>Genomic Encyclopedia of Archaeal and Bacterial Type Strains, Phase II (KMG-II): from individual species to whole genera.</title>
        <authorList>
            <person name="Goeker M."/>
        </authorList>
    </citation>
    <scope>NUCLEOTIDE SEQUENCE [LARGE SCALE GENOMIC DNA]</scope>
    <source>
        <strain evidence="2 3">YU 961-1</strain>
    </source>
</reference>
<sequence>MHPPPGAKGSLIHPDDAFDVPVFVRWSDPLNPAGRPPTWQVTQARKAWPPEQEIPEKGAYRVPTTWREVVKAAISVGREPTGWMAAVPALAQAELIARRSPLMAYLTRAEVGRGHPTTTGYAVQPNVVYTHGTEVSAKAAFGYRIGMTMAEWACRGLMGLGRTLHAEAFTSPDLGSGWSTGPGLPDLVGRHHDTEELWLVEAKGSKRLGRSMLAEGAKQLTRPDLVSARHMKVLCGTSLTDQLFMTIDAQRSAGQDPRPPAGDTLALVRENMLVYLALRALSPRDLRALPVGSGVGGSSLTLLEADESTASERADLGRGGSRGGGPSRWMLTGPVPGTDLVVGLSRGLFAACEAFATAQREIAEMIEDDYWDSLDAPEGDPWTRGMVADYRDSPDPAVLPTDRVKEHEQLYPFYWRQERERLEPFLAGVAASFETGSERSWATLLAHPVRFRSRPGPGVLEAATEHTYLALVPNSISA</sequence>
<comment type="caution">
    <text evidence="2">The sequence shown here is derived from an EMBL/GenBank/DDBJ whole genome shotgun (WGS) entry which is preliminary data.</text>
</comment>
<dbReference type="RefSeq" id="WP_104476318.1">
    <property type="nucleotide sequence ID" value="NZ_CP154825.1"/>
</dbReference>
<evidence type="ECO:0000313" key="2">
    <source>
        <dbReference type="EMBL" id="PPK71254.1"/>
    </source>
</evidence>
<feature type="region of interest" description="Disordered" evidence="1">
    <location>
        <begin position="307"/>
        <end position="329"/>
    </location>
</feature>
<organism evidence="2 3">
    <name type="scientific">Actinokineospora auranticolor</name>
    <dbReference type="NCBI Taxonomy" id="155976"/>
    <lineage>
        <taxon>Bacteria</taxon>
        <taxon>Bacillati</taxon>
        <taxon>Actinomycetota</taxon>
        <taxon>Actinomycetes</taxon>
        <taxon>Pseudonocardiales</taxon>
        <taxon>Pseudonocardiaceae</taxon>
        <taxon>Actinokineospora</taxon>
    </lineage>
</organism>
<dbReference type="EMBL" id="PTIX01000001">
    <property type="protein sequence ID" value="PPK71254.1"/>
    <property type="molecule type" value="Genomic_DNA"/>
</dbReference>
<accession>A0A2S6H1B9</accession>
<dbReference type="OrthoDB" id="4001061at2"/>
<dbReference type="AlphaFoldDB" id="A0A2S6H1B9"/>
<evidence type="ECO:0000313" key="3">
    <source>
        <dbReference type="Proteomes" id="UP000239203"/>
    </source>
</evidence>
<gene>
    <name evidence="2" type="ORF">CLV40_101443</name>
</gene>
<proteinExistence type="predicted"/>
<dbReference type="Proteomes" id="UP000239203">
    <property type="component" value="Unassembled WGS sequence"/>
</dbReference>
<name>A0A2S6H1B9_9PSEU</name>